<name>D6XUK5_BACIE</name>
<reference evidence="6" key="1">
    <citation type="submission" date="2009-10" db="EMBL/GenBank/DDBJ databases">
        <title>Complete sequence of Bacillus selenitireducens MLS10.</title>
        <authorList>
            <consortium name="US DOE Joint Genome Institute"/>
            <person name="Lucas S."/>
            <person name="Copeland A."/>
            <person name="Lapidus A."/>
            <person name="Glavina del Rio T."/>
            <person name="Dalin E."/>
            <person name="Tice H."/>
            <person name="Bruce D."/>
            <person name="Goodwin L."/>
            <person name="Pitluck S."/>
            <person name="Sims D."/>
            <person name="Brettin T."/>
            <person name="Detter J.C."/>
            <person name="Han C."/>
            <person name="Larimer F."/>
            <person name="Land M."/>
            <person name="Hauser L."/>
            <person name="Kyrpides N."/>
            <person name="Ovchinnikova G."/>
            <person name="Stolz J."/>
        </authorList>
    </citation>
    <scope>NUCLEOTIDE SEQUENCE [LARGE SCALE GENOMIC DNA]</scope>
    <source>
        <strain evidence="6">MLS10</strain>
    </source>
</reference>
<dbReference type="HOGENOM" id="CLU_007884_4_5_9"/>
<evidence type="ECO:0000256" key="3">
    <source>
        <dbReference type="ARBA" id="ARBA00022630"/>
    </source>
</evidence>
<keyword evidence="4" id="KW-0560">Oxidoreductase</keyword>
<dbReference type="Gene3D" id="3.50.50.60">
    <property type="entry name" value="FAD/NAD(P)-binding domain"/>
    <property type="match status" value="1"/>
</dbReference>
<dbReference type="KEGG" id="bse:Bsel_1987"/>
<dbReference type="RefSeq" id="WP_013172913.1">
    <property type="nucleotide sequence ID" value="NC_014219.1"/>
</dbReference>
<evidence type="ECO:0000313" key="6">
    <source>
        <dbReference type="EMBL" id="ADH99491.1"/>
    </source>
</evidence>
<sequence>MSDYIIIGGGIVGASAAYHLSKTGAKVTVIDKGVKGQATDAAAGIICPWLSKRRNKAWYNIVKEGAAYYHTLIPELEELTDLNTGYVNNGTIAIDTEWSKLEEKFNRAITRREEAPEIGDIQYLDEQEVQSMFPLAANLYRGVYVSGGARVDGRKLRDALIMGAVKLGAVHIRGDATVTPTGDHRFIVRTGYDEKETPNVIMTPGAWANSVFKGKRLNMNLRPQKGQILHVKLHGIKNDHWPVVLPPNDYYVLPFEDGRMVIGATREENKHFDTTVTMGGMHEILSRVLPFAPGFQDAEILEMRTGIRPFAGNSVPVFGEFPELPGLYTANGLGSSGLTSGPFVGAELARMGLKQETTLKPRDYDISELMK</sequence>
<dbReference type="eggNOG" id="COG0665">
    <property type="taxonomic scope" value="Bacteria"/>
</dbReference>
<comment type="cofactor">
    <cofactor evidence="1">
        <name>FAD</name>
        <dbReference type="ChEBI" id="CHEBI:57692"/>
    </cofactor>
</comment>
<evidence type="ECO:0000313" key="7">
    <source>
        <dbReference type="Proteomes" id="UP000000271"/>
    </source>
</evidence>
<dbReference type="Gene3D" id="3.30.9.10">
    <property type="entry name" value="D-Amino Acid Oxidase, subunit A, domain 2"/>
    <property type="match status" value="1"/>
</dbReference>
<dbReference type="PANTHER" id="PTHR13847">
    <property type="entry name" value="SARCOSINE DEHYDROGENASE-RELATED"/>
    <property type="match status" value="1"/>
</dbReference>
<evidence type="ECO:0000259" key="5">
    <source>
        <dbReference type="Pfam" id="PF01266"/>
    </source>
</evidence>
<keyword evidence="7" id="KW-1185">Reference proteome</keyword>
<dbReference type="PANTHER" id="PTHR13847:SF286">
    <property type="entry name" value="D-AMINO ACID DEHYDROGENASE"/>
    <property type="match status" value="1"/>
</dbReference>
<protein>
    <submittedName>
        <fullName evidence="6">FAD dependent oxidoreductase</fullName>
    </submittedName>
</protein>
<keyword evidence="3" id="KW-0285">Flavoprotein</keyword>
<dbReference type="EMBL" id="CP001791">
    <property type="protein sequence ID" value="ADH99491.1"/>
    <property type="molecule type" value="Genomic_DNA"/>
</dbReference>
<dbReference type="Proteomes" id="UP000000271">
    <property type="component" value="Chromosome"/>
</dbReference>
<dbReference type="GO" id="GO:0016491">
    <property type="term" value="F:oxidoreductase activity"/>
    <property type="evidence" value="ECO:0007669"/>
    <property type="project" value="UniProtKB-KW"/>
</dbReference>
<evidence type="ECO:0000256" key="1">
    <source>
        <dbReference type="ARBA" id="ARBA00001974"/>
    </source>
</evidence>
<dbReference type="InterPro" id="IPR006076">
    <property type="entry name" value="FAD-dep_OxRdtase"/>
</dbReference>
<accession>D6XUK5</accession>
<dbReference type="GO" id="GO:0005737">
    <property type="term" value="C:cytoplasm"/>
    <property type="evidence" value="ECO:0007669"/>
    <property type="project" value="TreeGrafter"/>
</dbReference>
<feature type="domain" description="FAD dependent oxidoreductase" evidence="5">
    <location>
        <begin position="3"/>
        <end position="351"/>
    </location>
</feature>
<dbReference type="SUPFAM" id="SSF51905">
    <property type="entry name" value="FAD/NAD(P)-binding domain"/>
    <property type="match status" value="1"/>
</dbReference>
<dbReference type="SUPFAM" id="SSF54373">
    <property type="entry name" value="FAD-linked reductases, C-terminal domain"/>
    <property type="match status" value="1"/>
</dbReference>
<dbReference type="InterPro" id="IPR036188">
    <property type="entry name" value="FAD/NAD-bd_sf"/>
</dbReference>
<evidence type="ECO:0000256" key="4">
    <source>
        <dbReference type="ARBA" id="ARBA00023002"/>
    </source>
</evidence>
<dbReference type="Pfam" id="PF01266">
    <property type="entry name" value="DAO"/>
    <property type="match status" value="1"/>
</dbReference>
<dbReference type="OrthoDB" id="9805337at2"/>
<proteinExistence type="inferred from homology"/>
<organism evidence="6 7">
    <name type="scientific">Bacillus selenitireducens (strain ATCC 700615 / DSM 15326 / MLS10)</name>
    <dbReference type="NCBI Taxonomy" id="439292"/>
    <lineage>
        <taxon>Bacteria</taxon>
        <taxon>Bacillati</taxon>
        <taxon>Bacillota</taxon>
        <taxon>Bacilli</taxon>
        <taxon>Bacillales</taxon>
        <taxon>Bacillaceae</taxon>
        <taxon>Salisediminibacterium</taxon>
    </lineage>
</organism>
<comment type="similarity">
    <text evidence="2">Belongs to the DadA oxidoreductase family.</text>
</comment>
<evidence type="ECO:0000256" key="2">
    <source>
        <dbReference type="ARBA" id="ARBA00009410"/>
    </source>
</evidence>
<gene>
    <name evidence="6" type="ordered locus">Bsel_1987</name>
</gene>
<dbReference type="AlphaFoldDB" id="D6XUK5"/>
<dbReference type="STRING" id="439292.Bsel_1987"/>